<organism evidence="1 2">
    <name type="scientific">Candida boidinii</name>
    <name type="common">Yeast</name>
    <dbReference type="NCBI Taxonomy" id="5477"/>
    <lineage>
        <taxon>Eukaryota</taxon>
        <taxon>Fungi</taxon>
        <taxon>Dikarya</taxon>
        <taxon>Ascomycota</taxon>
        <taxon>Saccharomycotina</taxon>
        <taxon>Pichiomycetes</taxon>
        <taxon>Pichiales</taxon>
        <taxon>Pichiaceae</taxon>
        <taxon>Ogataea</taxon>
        <taxon>Ogataea/Candida clade</taxon>
    </lineage>
</organism>
<evidence type="ECO:0000313" key="1">
    <source>
        <dbReference type="EMBL" id="GME89539.1"/>
    </source>
</evidence>
<sequence length="311" mass="33931">MGDVQKTSRHLIAGFTGGLVSAVTLQPLDLLKTRVQQSGSNSIIGVFKELSSFKQLWRGTLPSALRTSVGSALYLSSLNFIRSHISTVKISASASASSVASKLSINKNISSSLPKLSNIENLATGMFARGLVGFITMPITILKIRFESDIYQYKSISQGFKSIFKEEGINGFFRGFWATCARDAPYAGLYVLFYEQLKSILPAVMYKININESNNESNNNNNNNISRSAIINSLSAATAAAIATTITAPFDTIKTCMQLNSNKYKSLIGTTKTLISNEGLFRLFDGLSLRLIRKACSAGIAWCIYEELIKL</sequence>
<protein>
    <submittedName>
        <fullName evidence="1">Unnamed protein product</fullName>
    </submittedName>
</protein>
<comment type="caution">
    <text evidence="1">The sequence shown here is derived from an EMBL/GenBank/DDBJ whole genome shotgun (WGS) entry which is preliminary data.</text>
</comment>
<gene>
    <name evidence="1" type="ORF">Cboi01_000144000</name>
</gene>
<keyword evidence="2" id="KW-1185">Reference proteome</keyword>
<name>A0ACB5TJ14_CANBO</name>
<proteinExistence type="predicted"/>
<evidence type="ECO:0000313" key="2">
    <source>
        <dbReference type="Proteomes" id="UP001165101"/>
    </source>
</evidence>
<accession>A0ACB5TJ14</accession>
<dbReference type="EMBL" id="BSXV01000541">
    <property type="protein sequence ID" value="GME89539.1"/>
    <property type="molecule type" value="Genomic_DNA"/>
</dbReference>
<dbReference type="Proteomes" id="UP001165101">
    <property type="component" value="Unassembled WGS sequence"/>
</dbReference>
<reference evidence="1" key="1">
    <citation type="submission" date="2023-04" db="EMBL/GenBank/DDBJ databases">
        <title>Candida boidinii NBRC 1967.</title>
        <authorList>
            <person name="Ichikawa N."/>
            <person name="Sato H."/>
            <person name="Tonouchi N."/>
        </authorList>
    </citation>
    <scope>NUCLEOTIDE SEQUENCE</scope>
    <source>
        <strain evidence="1">NBRC 1967</strain>
    </source>
</reference>